<evidence type="ECO:0000256" key="2">
    <source>
        <dbReference type="ARBA" id="ARBA00008000"/>
    </source>
</evidence>
<dbReference type="PANTHER" id="PTHR43716">
    <property type="entry name" value="D-2-HYDROXYGLUTARATE DEHYDROGENASE, MITOCHONDRIAL"/>
    <property type="match status" value="1"/>
</dbReference>
<dbReference type="GO" id="GO:0071949">
    <property type="term" value="F:FAD binding"/>
    <property type="evidence" value="ECO:0007669"/>
    <property type="project" value="InterPro"/>
</dbReference>
<dbReference type="Gene3D" id="3.30.465.10">
    <property type="match status" value="1"/>
</dbReference>
<dbReference type="InterPro" id="IPR016169">
    <property type="entry name" value="FAD-bd_PCMH_sub2"/>
</dbReference>
<evidence type="ECO:0000256" key="3">
    <source>
        <dbReference type="ARBA" id="ARBA00022630"/>
    </source>
</evidence>
<dbReference type="InterPro" id="IPR051264">
    <property type="entry name" value="FAD-oxidored/transferase_4"/>
</dbReference>
<keyword evidence="3" id="KW-0285">Flavoprotein</keyword>
<dbReference type="PANTHER" id="PTHR43716:SF1">
    <property type="entry name" value="D-2-HYDROXYGLUTARATE DEHYDROGENASE, MITOCHONDRIAL"/>
    <property type="match status" value="1"/>
</dbReference>
<dbReference type="Gene3D" id="3.30.70.2740">
    <property type="match status" value="1"/>
</dbReference>
<dbReference type="Gene3D" id="1.10.45.10">
    <property type="entry name" value="Vanillyl-alcohol Oxidase, Chain A, domain 4"/>
    <property type="match status" value="1"/>
</dbReference>
<dbReference type="AlphaFoldDB" id="A0A344PP62"/>
<dbReference type="Proteomes" id="UP000252023">
    <property type="component" value="Chromosome"/>
</dbReference>
<dbReference type="Pfam" id="PF01565">
    <property type="entry name" value="FAD_binding_4"/>
    <property type="match status" value="1"/>
</dbReference>
<evidence type="ECO:0000256" key="5">
    <source>
        <dbReference type="ARBA" id="ARBA00023002"/>
    </source>
</evidence>
<comment type="similarity">
    <text evidence="2">Belongs to the FAD-binding oxidoreductase/transferase type 4 family.</text>
</comment>
<feature type="domain" description="FAD-binding PCMH-type" evidence="6">
    <location>
        <begin position="2"/>
        <end position="181"/>
    </location>
</feature>
<dbReference type="GO" id="GO:0016491">
    <property type="term" value="F:oxidoreductase activity"/>
    <property type="evidence" value="ECO:0007669"/>
    <property type="project" value="UniProtKB-KW"/>
</dbReference>
<evidence type="ECO:0000313" key="8">
    <source>
        <dbReference type="Proteomes" id="UP000252023"/>
    </source>
</evidence>
<dbReference type="EMBL" id="CP030918">
    <property type="protein sequence ID" value="AXC51167.1"/>
    <property type="molecule type" value="Genomic_DNA"/>
</dbReference>
<sequence length="426" mass="44251">MGRAEPLAVLRPRTPEEVARAMAGLNRLSQTVVPQGGLTGLAGGANPRPQDVALSLAGLSGVIDIDRDARSMTCLAGTPLAEAQAAAAAEGLMLPIDLGARDSCLIGGNIATNAGGLRVIRYGTTRANVLGLEAVLADGSTIGALRKMIKISLGPDLSALMIGSEGTIGTITRAVLRLVPQPAGRLTALCALSDFPAVLRLLTRARDTLPGLSAFEAMWASFFRLMSEMRGSTLFADAPPLAVIIEAETDGSDAERLRFEALLEAAIEAGEITDAILPQSLRELSAMWSVRETAGMEQAMPGLVNLDISLPSTDLGRFDEAAADALRSALPGAATFSFGHVGDGNLHLCVHLPGTDPEAAIHEVDDVIYPLVGRMGGAISAEHGIGTLKRDYLGQSRTAADLAALRRVKAALDPNGILNPGKVLPL</sequence>
<protein>
    <submittedName>
        <fullName evidence="7">FAD-binding oxidoreductase</fullName>
    </submittedName>
</protein>
<evidence type="ECO:0000313" key="7">
    <source>
        <dbReference type="EMBL" id="AXC51167.1"/>
    </source>
</evidence>
<dbReference type="InterPro" id="IPR016164">
    <property type="entry name" value="FAD-linked_Oxase-like_C"/>
</dbReference>
<reference evidence="8" key="1">
    <citation type="submission" date="2018-07" db="EMBL/GenBank/DDBJ databases">
        <title>Genome sequencing of Paracoccus sp. SC2-6.</title>
        <authorList>
            <person name="Heo J."/>
            <person name="Kim S.-J."/>
            <person name="Kwon S.-W."/>
        </authorList>
    </citation>
    <scope>NUCLEOTIDE SEQUENCE [LARGE SCALE GENOMIC DNA]</scope>
    <source>
        <strain evidence="8">SC2-6</strain>
    </source>
</reference>
<dbReference type="KEGG" id="pars:DRW48_08290"/>
<organism evidence="7 8">
    <name type="scientific">Paracoccus suum</name>
    <dbReference type="NCBI Taxonomy" id="2259340"/>
    <lineage>
        <taxon>Bacteria</taxon>
        <taxon>Pseudomonadati</taxon>
        <taxon>Pseudomonadota</taxon>
        <taxon>Alphaproteobacteria</taxon>
        <taxon>Rhodobacterales</taxon>
        <taxon>Paracoccaceae</taxon>
        <taxon>Paracoccus</taxon>
    </lineage>
</organism>
<gene>
    <name evidence="7" type="ORF">DRW48_08290</name>
</gene>
<dbReference type="FunFam" id="1.10.45.10:FF:000001">
    <property type="entry name" value="D-lactate dehydrogenase mitochondrial"/>
    <property type="match status" value="1"/>
</dbReference>
<dbReference type="SUPFAM" id="SSF55103">
    <property type="entry name" value="FAD-linked oxidases, C-terminal domain"/>
    <property type="match status" value="1"/>
</dbReference>
<comment type="cofactor">
    <cofactor evidence="1">
        <name>FAD</name>
        <dbReference type="ChEBI" id="CHEBI:57692"/>
    </cofactor>
</comment>
<evidence type="ECO:0000259" key="6">
    <source>
        <dbReference type="PROSITE" id="PS51387"/>
    </source>
</evidence>
<name>A0A344PP62_9RHOB</name>
<dbReference type="InterPro" id="IPR004113">
    <property type="entry name" value="FAD-bd_oxidored_4_C"/>
</dbReference>
<dbReference type="SUPFAM" id="SSF56176">
    <property type="entry name" value="FAD-binding/transporter-associated domain-like"/>
    <property type="match status" value="1"/>
</dbReference>
<keyword evidence="4" id="KW-0274">FAD</keyword>
<dbReference type="InterPro" id="IPR016171">
    <property type="entry name" value="Vanillyl_alc_oxidase_C-sub2"/>
</dbReference>
<evidence type="ECO:0000256" key="1">
    <source>
        <dbReference type="ARBA" id="ARBA00001974"/>
    </source>
</evidence>
<keyword evidence="5" id="KW-0560">Oxidoreductase</keyword>
<dbReference type="InterPro" id="IPR036318">
    <property type="entry name" value="FAD-bd_PCMH-like_sf"/>
</dbReference>
<dbReference type="OrthoDB" id="9811557at2"/>
<accession>A0A344PP62</accession>
<dbReference type="PROSITE" id="PS51387">
    <property type="entry name" value="FAD_PCMH"/>
    <property type="match status" value="1"/>
</dbReference>
<dbReference type="Gene3D" id="3.30.70.2190">
    <property type="match status" value="1"/>
</dbReference>
<evidence type="ECO:0000256" key="4">
    <source>
        <dbReference type="ARBA" id="ARBA00022827"/>
    </source>
</evidence>
<dbReference type="GO" id="GO:0022904">
    <property type="term" value="P:respiratory electron transport chain"/>
    <property type="evidence" value="ECO:0007669"/>
    <property type="project" value="TreeGrafter"/>
</dbReference>
<dbReference type="InterPro" id="IPR006094">
    <property type="entry name" value="Oxid_FAD_bind_N"/>
</dbReference>
<dbReference type="InterPro" id="IPR016166">
    <property type="entry name" value="FAD-bd_PCMH"/>
</dbReference>
<proteinExistence type="inferred from homology"/>
<keyword evidence="8" id="KW-1185">Reference proteome</keyword>
<dbReference type="Pfam" id="PF02913">
    <property type="entry name" value="FAD-oxidase_C"/>
    <property type="match status" value="1"/>
</dbReference>